<name>A0A4Y2D8W3_ARAVE</name>
<organism evidence="1 2">
    <name type="scientific">Araneus ventricosus</name>
    <name type="common">Orbweaver spider</name>
    <name type="synonym">Epeira ventricosa</name>
    <dbReference type="NCBI Taxonomy" id="182803"/>
    <lineage>
        <taxon>Eukaryota</taxon>
        <taxon>Metazoa</taxon>
        <taxon>Ecdysozoa</taxon>
        <taxon>Arthropoda</taxon>
        <taxon>Chelicerata</taxon>
        <taxon>Arachnida</taxon>
        <taxon>Araneae</taxon>
        <taxon>Araneomorphae</taxon>
        <taxon>Entelegynae</taxon>
        <taxon>Araneoidea</taxon>
        <taxon>Araneidae</taxon>
        <taxon>Araneus</taxon>
    </lineage>
</organism>
<reference evidence="1 2" key="1">
    <citation type="journal article" date="2019" name="Sci. Rep.">
        <title>Orb-weaving spider Araneus ventricosus genome elucidates the spidroin gene catalogue.</title>
        <authorList>
            <person name="Kono N."/>
            <person name="Nakamura H."/>
            <person name="Ohtoshi R."/>
            <person name="Moran D.A.P."/>
            <person name="Shinohara A."/>
            <person name="Yoshida Y."/>
            <person name="Fujiwara M."/>
            <person name="Mori M."/>
            <person name="Tomita M."/>
            <person name="Arakawa K."/>
        </authorList>
    </citation>
    <scope>NUCLEOTIDE SEQUENCE [LARGE SCALE GENOMIC DNA]</scope>
</reference>
<protein>
    <submittedName>
        <fullName evidence="1">Uncharacterized protein</fullName>
    </submittedName>
</protein>
<comment type="caution">
    <text evidence="1">The sequence shown here is derived from an EMBL/GenBank/DDBJ whole genome shotgun (WGS) entry which is preliminary data.</text>
</comment>
<keyword evidence="2" id="KW-1185">Reference proteome</keyword>
<gene>
    <name evidence="1" type="ORF">AVEN_116777_1</name>
</gene>
<evidence type="ECO:0000313" key="2">
    <source>
        <dbReference type="Proteomes" id="UP000499080"/>
    </source>
</evidence>
<accession>A0A4Y2D8W3</accession>
<dbReference type="EMBL" id="BGPR01000312">
    <property type="protein sequence ID" value="GBM12334.1"/>
    <property type="molecule type" value="Genomic_DNA"/>
</dbReference>
<evidence type="ECO:0000313" key="1">
    <source>
        <dbReference type="EMBL" id="GBM12334.1"/>
    </source>
</evidence>
<sequence length="122" mass="13631">MSEIIVRSVQREREESQTTIYFDDCSPLKPIPMPSLVIHPRFRRDPNPTFPIGLLGGYNGLEQGITIPIPRSSSALILAGIIDGADQGLKTDDIVSVTRLDTCSRCHWLLTKTVKLPFRCTH</sequence>
<dbReference type="AlphaFoldDB" id="A0A4Y2D8W3"/>
<dbReference type="Proteomes" id="UP000499080">
    <property type="component" value="Unassembled WGS sequence"/>
</dbReference>
<proteinExistence type="predicted"/>